<comment type="caution">
    <text evidence="2">The sequence shown here is derived from an EMBL/GenBank/DDBJ whole genome shotgun (WGS) entry which is preliminary data.</text>
</comment>
<dbReference type="PROSITE" id="PS51742">
    <property type="entry name" value="PPC"/>
    <property type="match status" value="1"/>
</dbReference>
<dbReference type="InterPro" id="IPR005175">
    <property type="entry name" value="PPC_dom"/>
</dbReference>
<dbReference type="Pfam" id="PF03479">
    <property type="entry name" value="PCC"/>
    <property type="match status" value="1"/>
</dbReference>
<gene>
    <name evidence="2" type="ORF">A2557_00100</name>
</gene>
<dbReference type="SUPFAM" id="SSF117856">
    <property type="entry name" value="AF0104/ALDC/Ptd012-like"/>
    <property type="match status" value="1"/>
</dbReference>
<evidence type="ECO:0000313" key="3">
    <source>
        <dbReference type="Proteomes" id="UP000177583"/>
    </source>
</evidence>
<dbReference type="Proteomes" id="UP000177583">
    <property type="component" value="Unassembled WGS sequence"/>
</dbReference>
<proteinExistence type="predicted"/>
<dbReference type="EMBL" id="MFNF01000040">
    <property type="protein sequence ID" value="OGH00991.1"/>
    <property type="molecule type" value="Genomic_DNA"/>
</dbReference>
<dbReference type="CDD" id="cd11378">
    <property type="entry name" value="DUF296"/>
    <property type="match status" value="1"/>
</dbReference>
<reference evidence="2 3" key="1">
    <citation type="journal article" date="2016" name="Nat. Commun.">
        <title>Thousands of microbial genomes shed light on interconnected biogeochemical processes in an aquifer system.</title>
        <authorList>
            <person name="Anantharaman K."/>
            <person name="Brown C.T."/>
            <person name="Hug L.A."/>
            <person name="Sharon I."/>
            <person name="Castelle C.J."/>
            <person name="Probst A.J."/>
            <person name="Thomas B.C."/>
            <person name="Singh A."/>
            <person name="Wilkins M.J."/>
            <person name="Karaoz U."/>
            <person name="Brodie E.L."/>
            <person name="Williams K.H."/>
            <person name="Hubbard S.S."/>
            <person name="Banfield J.F."/>
        </authorList>
    </citation>
    <scope>NUCLEOTIDE SEQUENCE [LARGE SCALE GENOMIC DNA]</scope>
</reference>
<accession>A0A1F6GSP5</accession>
<dbReference type="Gene3D" id="3.30.1330.80">
    <property type="entry name" value="Hypothetical protein, similar to alpha- acetolactate decarboxylase, domain 2"/>
    <property type="match status" value="1"/>
</dbReference>
<evidence type="ECO:0000313" key="2">
    <source>
        <dbReference type="EMBL" id="OGH00991.1"/>
    </source>
</evidence>
<dbReference type="PANTHER" id="PTHR34988:SF1">
    <property type="entry name" value="DNA-BINDING PROTEIN"/>
    <property type="match status" value="1"/>
</dbReference>
<sequence length="139" mass="15306">MRYAKTESQIFVSLEPGEAVQGSLVALATELGLGAAWVQGIGVIDRLELGFYQRETRDYKTQRFDGDFEVLTLVGNLSTKEGAPFLHLHGSFSGPDFLVRGGHFLGGQVSVSAEFVLQPSSLPIQRKYSPQSNLFLWDL</sequence>
<feature type="domain" description="PPC" evidence="1">
    <location>
        <begin position="4"/>
        <end position="139"/>
    </location>
</feature>
<dbReference type="AlphaFoldDB" id="A0A1F6GSP5"/>
<organism evidence="2 3">
    <name type="scientific">Candidatus Lambdaproteobacteria bacterium RIFOXYD2_FULL_56_26</name>
    <dbReference type="NCBI Taxonomy" id="1817773"/>
    <lineage>
        <taxon>Bacteria</taxon>
        <taxon>Pseudomonadati</taxon>
        <taxon>Pseudomonadota</taxon>
        <taxon>Candidatus Lambdaproteobacteria</taxon>
    </lineage>
</organism>
<protein>
    <recommendedName>
        <fullName evidence="1">PPC domain-containing protein</fullName>
    </recommendedName>
</protein>
<dbReference type="PANTHER" id="PTHR34988">
    <property type="entry name" value="PROTEIN, PUTATIVE-RELATED"/>
    <property type="match status" value="1"/>
</dbReference>
<evidence type="ECO:0000259" key="1">
    <source>
        <dbReference type="PROSITE" id="PS51742"/>
    </source>
</evidence>
<name>A0A1F6GSP5_9PROT</name>